<dbReference type="KEGG" id="ccro:CMC5_006990"/>
<dbReference type="STRING" id="52.CMC5_006990"/>
<protein>
    <submittedName>
        <fullName evidence="1">Uncharacterized protein</fullName>
    </submittedName>
</protein>
<dbReference type="SUPFAM" id="SSF48452">
    <property type="entry name" value="TPR-like"/>
    <property type="match status" value="1"/>
</dbReference>
<accession>A0A0K1E6T6</accession>
<dbReference type="InterPro" id="IPR011990">
    <property type="entry name" value="TPR-like_helical_dom_sf"/>
</dbReference>
<reference evidence="1 2" key="1">
    <citation type="submission" date="2015-07" db="EMBL/GenBank/DDBJ databases">
        <title>Genome analysis of myxobacterium Chondromyces crocatus Cm c5 reveals a high potential for natural compound synthesis and the genetic basis for the loss of fruiting body formation.</title>
        <authorList>
            <person name="Zaburannyi N."/>
            <person name="Bunk B."/>
            <person name="Maier J."/>
            <person name="Overmann J."/>
            <person name="Mueller R."/>
        </authorList>
    </citation>
    <scope>NUCLEOTIDE SEQUENCE [LARGE SCALE GENOMIC DNA]</scope>
    <source>
        <strain evidence="1 2">Cm c5</strain>
    </source>
</reference>
<name>A0A0K1E6T6_CHOCO</name>
<dbReference type="OrthoDB" id="5489496at2"/>
<dbReference type="Proteomes" id="UP000067626">
    <property type="component" value="Chromosome"/>
</dbReference>
<dbReference type="Gene3D" id="1.25.40.10">
    <property type="entry name" value="Tetratricopeptide repeat domain"/>
    <property type="match status" value="2"/>
</dbReference>
<sequence length="375" mass="41602">MATGNDQQQQAAGLQISGGAAIVAPVSAFPSGVPNNAMVVIPLNKPTDELKEMLEKGPTALAVDDMWKLLGFNGPAVQVQDEQGRPIAIGLEDLLAGLEKHWVESQDDLNRGRIYAQELLKYNRLARAEQVLTKIVAKGGNGEDWLALGIAQLSQEKLDKAEGTLKGAQNLLKTNPYPSLHLAKLFQQKKETDKEREFVDKAIQIDHGCIDAWAYLFQHIAQQSNEEEAAKELEKLAPEKNPAPFIAIQGFYASKEETRDKAIEYAKKAVDKNPDEPLALLCLSALYGQKGDLEAVMRLLQPHESKMSRDVRLANNYFEALFQSRQIERVTKLLNALAGSPTKEVKQFAIERSKLVAQFLQQQQQQLAAAQQRKN</sequence>
<evidence type="ECO:0000313" key="2">
    <source>
        <dbReference type="Proteomes" id="UP000067626"/>
    </source>
</evidence>
<evidence type="ECO:0000313" key="1">
    <source>
        <dbReference type="EMBL" id="AKT36581.1"/>
    </source>
</evidence>
<dbReference type="EMBL" id="CP012159">
    <property type="protein sequence ID" value="AKT36581.1"/>
    <property type="molecule type" value="Genomic_DNA"/>
</dbReference>
<dbReference type="AlphaFoldDB" id="A0A0K1E6T6"/>
<keyword evidence="2" id="KW-1185">Reference proteome</keyword>
<dbReference type="RefSeq" id="WP_050429082.1">
    <property type="nucleotide sequence ID" value="NZ_CP012159.1"/>
</dbReference>
<organism evidence="1 2">
    <name type="scientific">Chondromyces crocatus</name>
    <dbReference type="NCBI Taxonomy" id="52"/>
    <lineage>
        <taxon>Bacteria</taxon>
        <taxon>Pseudomonadati</taxon>
        <taxon>Myxococcota</taxon>
        <taxon>Polyangia</taxon>
        <taxon>Polyangiales</taxon>
        <taxon>Polyangiaceae</taxon>
        <taxon>Chondromyces</taxon>
    </lineage>
</organism>
<proteinExistence type="predicted"/>
<gene>
    <name evidence="1" type="ORF">CMC5_006990</name>
</gene>